<name>A0ABD0TSD8_LOXSC</name>
<dbReference type="InterPro" id="IPR006693">
    <property type="entry name" value="AB_hydrolase_lipase"/>
</dbReference>
<evidence type="ECO:0000313" key="8">
    <source>
        <dbReference type="EMBL" id="KAL0852230.1"/>
    </source>
</evidence>
<evidence type="ECO:0000256" key="3">
    <source>
        <dbReference type="ARBA" id="ARBA00022801"/>
    </source>
</evidence>
<feature type="domain" description="Partial AB-hydrolase lipase" evidence="7">
    <location>
        <begin position="96"/>
        <end position="155"/>
    </location>
</feature>
<comment type="caution">
    <text evidence="8">The sequence shown here is derived from an EMBL/GenBank/DDBJ whole genome shotgun (WGS) entry which is preliminary data.</text>
</comment>
<dbReference type="GO" id="GO:0016042">
    <property type="term" value="P:lipid catabolic process"/>
    <property type="evidence" value="ECO:0007669"/>
    <property type="project" value="UniProtKB-KW"/>
</dbReference>
<dbReference type="Proteomes" id="UP001549921">
    <property type="component" value="Unassembled WGS sequence"/>
</dbReference>
<dbReference type="InterPro" id="IPR029058">
    <property type="entry name" value="AB_hydrolase_fold"/>
</dbReference>
<reference evidence="8 9" key="1">
    <citation type="submission" date="2024-06" db="EMBL/GenBank/DDBJ databases">
        <title>A chromosome-level genome assembly of beet webworm, Loxostege sticticalis.</title>
        <authorList>
            <person name="Zhang Y."/>
        </authorList>
    </citation>
    <scope>NUCLEOTIDE SEQUENCE [LARGE SCALE GENOMIC DNA]</scope>
    <source>
        <strain evidence="8">AQ028</strain>
        <tissue evidence="8">Male pupae</tissue>
    </source>
</reference>
<proteinExistence type="inferred from homology"/>
<keyword evidence="2" id="KW-0732">Signal</keyword>
<evidence type="ECO:0000259" key="7">
    <source>
        <dbReference type="Pfam" id="PF04083"/>
    </source>
</evidence>
<keyword evidence="4" id="KW-0442">Lipid degradation</keyword>
<dbReference type="AlphaFoldDB" id="A0ABD0TSD8"/>
<dbReference type="EMBL" id="JBEDNZ010000001">
    <property type="protein sequence ID" value="KAL0852230.1"/>
    <property type="molecule type" value="Genomic_DNA"/>
</dbReference>
<dbReference type="FunFam" id="3.40.50.1820:FF:000057">
    <property type="entry name" value="Lipase"/>
    <property type="match status" value="1"/>
</dbReference>
<comment type="similarity">
    <text evidence="1">Belongs to the AB hydrolase superfamily. Lipase family.</text>
</comment>
<protein>
    <recommendedName>
        <fullName evidence="7">Partial AB-hydrolase lipase domain-containing protein</fullName>
    </recommendedName>
</protein>
<dbReference type="GO" id="GO:0016787">
    <property type="term" value="F:hydrolase activity"/>
    <property type="evidence" value="ECO:0007669"/>
    <property type="project" value="UniProtKB-KW"/>
</dbReference>
<gene>
    <name evidence="8" type="ORF">ABMA28_000448</name>
</gene>
<dbReference type="SUPFAM" id="SSF53474">
    <property type="entry name" value="alpha/beta-Hydrolases"/>
    <property type="match status" value="1"/>
</dbReference>
<evidence type="ECO:0000313" key="9">
    <source>
        <dbReference type="Proteomes" id="UP001549921"/>
    </source>
</evidence>
<sequence length="467" mass="53142">MWLLFILLISSVRTEDHECVERKLRSVQLGVAFEKFKTDVVSFFKSSVITIERRRKTIQKALKKFINEAFGDDTIENTTPAKRLISGEKIYQDGNIEELVNSHGYNVEHHTVVTTDGYILMVHRILPALLNETNFKSGTVLLHHGLLGSSDDWVLLGPKKSLPYLLVDACYDVWLTNARGNKYSTGHITRTKEDGEFWKFSWNEIGQYDLSSVIDYIQNQNDKVEQLHFIGHSMGCSALLALLSTYPTYNQLLKSAVLLAPLAFMYEIKGPMRLLADFYNQHTQLSLQYLGDHDFVTLQNFPKNFLNKFCIGSEKLCSNPLLLLANGGQEISNVTLKNNILRNVPGGGSMRTIIHYIQLVKSGQFQMFDMGKSKNLKIYGRVSPPTYRLHDVTLPVALFTSSDDWLSTNRDVQSLLSNLPNPVIHHVVRRNEFSHTDFVWAEDADVLVYYLILDVIKLISLGTTDMD</sequence>
<evidence type="ECO:0000256" key="6">
    <source>
        <dbReference type="ARBA" id="ARBA00023180"/>
    </source>
</evidence>
<keyword evidence="3" id="KW-0378">Hydrolase</keyword>
<dbReference type="Pfam" id="PF04083">
    <property type="entry name" value="Abhydro_lipase"/>
    <property type="match status" value="1"/>
</dbReference>
<evidence type="ECO:0000256" key="5">
    <source>
        <dbReference type="ARBA" id="ARBA00023098"/>
    </source>
</evidence>
<organism evidence="8 9">
    <name type="scientific">Loxostege sticticalis</name>
    <name type="common">Beet webworm moth</name>
    <dbReference type="NCBI Taxonomy" id="481309"/>
    <lineage>
        <taxon>Eukaryota</taxon>
        <taxon>Metazoa</taxon>
        <taxon>Ecdysozoa</taxon>
        <taxon>Arthropoda</taxon>
        <taxon>Hexapoda</taxon>
        <taxon>Insecta</taxon>
        <taxon>Pterygota</taxon>
        <taxon>Neoptera</taxon>
        <taxon>Endopterygota</taxon>
        <taxon>Lepidoptera</taxon>
        <taxon>Glossata</taxon>
        <taxon>Ditrysia</taxon>
        <taxon>Pyraloidea</taxon>
        <taxon>Crambidae</taxon>
        <taxon>Pyraustinae</taxon>
        <taxon>Loxostege</taxon>
    </lineage>
</organism>
<keyword evidence="5" id="KW-0443">Lipid metabolism</keyword>
<accession>A0ABD0TSD8</accession>
<evidence type="ECO:0000256" key="4">
    <source>
        <dbReference type="ARBA" id="ARBA00022963"/>
    </source>
</evidence>
<dbReference type="Gene3D" id="3.40.50.1820">
    <property type="entry name" value="alpha/beta hydrolase"/>
    <property type="match status" value="1"/>
</dbReference>
<evidence type="ECO:0000256" key="1">
    <source>
        <dbReference type="ARBA" id="ARBA00010701"/>
    </source>
</evidence>
<evidence type="ECO:0000256" key="2">
    <source>
        <dbReference type="ARBA" id="ARBA00022729"/>
    </source>
</evidence>
<dbReference type="PANTHER" id="PTHR11005">
    <property type="entry name" value="LYSOSOMAL ACID LIPASE-RELATED"/>
    <property type="match status" value="1"/>
</dbReference>
<keyword evidence="6" id="KW-0325">Glycoprotein</keyword>